<gene>
    <name evidence="1" type="ORF">M409DRAFT_53898</name>
</gene>
<dbReference type="GeneID" id="54565771"/>
<dbReference type="SUPFAM" id="SSF49777">
    <property type="entry name" value="PEBP-like"/>
    <property type="match status" value="1"/>
</dbReference>
<evidence type="ECO:0000313" key="2">
    <source>
        <dbReference type="Proteomes" id="UP000799537"/>
    </source>
</evidence>
<sequence length="212" mass="23771">MPLTDYPEWFLGKLLSGRRGNDHDLFCKAPAFKEFSEPNITVEAPEIGPSESKLGKEHGAWGSGRIPEIKWTLSPSMDAATVKEYLLVFEDPDAPLGHSNPHGIYAEVPATRSKIEHADLELVRKEGEKNIIKGGFTVGKNRRNIVYIPARPPLGHGSHRYFFQVVALKEPLNLKKDREPPAIPELKTLVEGKVAGWGQWIGTFESTWDRHK</sequence>
<dbReference type="InterPro" id="IPR008914">
    <property type="entry name" value="PEBP"/>
</dbReference>
<accession>A0A6A6CQB1</accession>
<dbReference type="Gene3D" id="3.90.280.10">
    <property type="entry name" value="PEBP-like"/>
    <property type="match status" value="1"/>
</dbReference>
<dbReference type="EMBL" id="ML993592">
    <property type="protein sequence ID" value="KAF2167959.1"/>
    <property type="molecule type" value="Genomic_DNA"/>
</dbReference>
<dbReference type="InterPro" id="IPR049556">
    <property type="entry name" value="PhiB"/>
</dbReference>
<dbReference type="RefSeq" id="XP_033668848.1">
    <property type="nucleotide sequence ID" value="XM_033812499.1"/>
</dbReference>
<name>A0A6A6CQB1_ZASCE</name>
<organism evidence="1 2">
    <name type="scientific">Zasmidium cellare ATCC 36951</name>
    <dbReference type="NCBI Taxonomy" id="1080233"/>
    <lineage>
        <taxon>Eukaryota</taxon>
        <taxon>Fungi</taxon>
        <taxon>Dikarya</taxon>
        <taxon>Ascomycota</taxon>
        <taxon>Pezizomycotina</taxon>
        <taxon>Dothideomycetes</taxon>
        <taxon>Dothideomycetidae</taxon>
        <taxon>Mycosphaerellales</taxon>
        <taxon>Mycosphaerellaceae</taxon>
        <taxon>Zasmidium</taxon>
    </lineage>
</organism>
<dbReference type="CDD" id="cd00457">
    <property type="entry name" value="PEBP"/>
    <property type="match status" value="1"/>
</dbReference>
<keyword evidence="2" id="KW-1185">Reference proteome</keyword>
<evidence type="ECO:0008006" key="3">
    <source>
        <dbReference type="Google" id="ProtNLM"/>
    </source>
</evidence>
<dbReference type="AlphaFoldDB" id="A0A6A6CQB1"/>
<dbReference type="Proteomes" id="UP000799537">
    <property type="component" value="Unassembled WGS sequence"/>
</dbReference>
<protein>
    <recommendedName>
        <fullName evidence="3">PEBP-like protein</fullName>
    </recommendedName>
</protein>
<dbReference type="InterPro" id="IPR036610">
    <property type="entry name" value="PEBP-like_sf"/>
</dbReference>
<reference evidence="1" key="1">
    <citation type="journal article" date="2020" name="Stud. Mycol.">
        <title>101 Dothideomycetes genomes: a test case for predicting lifestyles and emergence of pathogens.</title>
        <authorList>
            <person name="Haridas S."/>
            <person name="Albert R."/>
            <person name="Binder M."/>
            <person name="Bloem J."/>
            <person name="Labutti K."/>
            <person name="Salamov A."/>
            <person name="Andreopoulos B."/>
            <person name="Baker S."/>
            <person name="Barry K."/>
            <person name="Bills G."/>
            <person name="Bluhm B."/>
            <person name="Cannon C."/>
            <person name="Castanera R."/>
            <person name="Culley D."/>
            <person name="Daum C."/>
            <person name="Ezra D."/>
            <person name="Gonzalez J."/>
            <person name="Henrissat B."/>
            <person name="Kuo A."/>
            <person name="Liang C."/>
            <person name="Lipzen A."/>
            <person name="Lutzoni F."/>
            <person name="Magnuson J."/>
            <person name="Mondo S."/>
            <person name="Nolan M."/>
            <person name="Ohm R."/>
            <person name="Pangilinan J."/>
            <person name="Park H.-J."/>
            <person name="Ramirez L."/>
            <person name="Alfaro M."/>
            <person name="Sun H."/>
            <person name="Tritt A."/>
            <person name="Yoshinaga Y."/>
            <person name="Zwiers L.-H."/>
            <person name="Turgeon B."/>
            <person name="Goodwin S."/>
            <person name="Spatafora J."/>
            <person name="Crous P."/>
            <person name="Grigoriev I."/>
        </authorList>
    </citation>
    <scope>NUCLEOTIDE SEQUENCE</scope>
    <source>
        <strain evidence="1">ATCC 36951</strain>
    </source>
</reference>
<dbReference type="Pfam" id="PF01161">
    <property type="entry name" value="PBP"/>
    <property type="match status" value="1"/>
</dbReference>
<proteinExistence type="predicted"/>
<dbReference type="OrthoDB" id="10251855at2759"/>
<evidence type="ECO:0000313" key="1">
    <source>
        <dbReference type="EMBL" id="KAF2167959.1"/>
    </source>
</evidence>